<dbReference type="EMBL" id="SMDR01000001">
    <property type="protein sequence ID" value="TNJ35696.1"/>
    <property type="molecule type" value="Genomic_DNA"/>
</dbReference>
<comment type="caution">
    <text evidence="1">The sequence shown here is derived from an EMBL/GenBank/DDBJ whole genome shotgun (WGS) entry which is preliminary data.</text>
</comment>
<dbReference type="AlphaFoldDB" id="A0A5C4RWQ1"/>
<evidence type="ECO:0008006" key="3">
    <source>
        <dbReference type="Google" id="ProtNLM"/>
    </source>
</evidence>
<name>A0A5C4RWQ1_9GAMM</name>
<evidence type="ECO:0000313" key="1">
    <source>
        <dbReference type="EMBL" id="TNJ35696.1"/>
    </source>
</evidence>
<proteinExistence type="predicted"/>
<organism evidence="1 2">
    <name type="scientific">Arenimonas terrae</name>
    <dbReference type="NCBI Taxonomy" id="2546226"/>
    <lineage>
        <taxon>Bacteria</taxon>
        <taxon>Pseudomonadati</taxon>
        <taxon>Pseudomonadota</taxon>
        <taxon>Gammaproteobacteria</taxon>
        <taxon>Lysobacterales</taxon>
        <taxon>Lysobacteraceae</taxon>
        <taxon>Arenimonas</taxon>
    </lineage>
</organism>
<gene>
    <name evidence="1" type="ORF">E1B00_08100</name>
</gene>
<sequence>MTLDAPRVRWPRPLLPRTSFFEEASLQRIFQIADFGGLVSINRPRPEHISASTGADGGAVERLRGLLGGQHRHGSTAEIGERFDWYERGKAPFIALLGHGSPGGFETGDGPRLWSSARQVHFGNRHDWEPHLSRLSRFRGGFSTAERNTFKYSGALLLLSCSVAQGMLGASLMAQLSQVSNRIVFAYTGLVSLTGTRIHLEKGHRWVRQDPGQAPAPPPARKRMDEPRLDAVAAQVFPDGMSLEDVAEVSVALGHEGAAARDIPPEDIRWFLPALFHSSPFSDEGEALARATHRVVVRYRSQPPLKVTVFAGALATTDAGACFKTHEAFIDLVADRLPGIA</sequence>
<dbReference type="RefSeq" id="WP_139447395.1">
    <property type="nucleotide sequence ID" value="NZ_SMDR01000001.1"/>
</dbReference>
<reference evidence="1 2" key="1">
    <citation type="submission" date="2019-03" db="EMBL/GenBank/DDBJ databases">
        <title>Arenimonas daejeonensis sp. nov., isolated from compost.</title>
        <authorList>
            <person name="Jeon C.O."/>
        </authorList>
    </citation>
    <scope>NUCLEOTIDE SEQUENCE [LARGE SCALE GENOMIC DNA]</scope>
    <source>
        <strain evidence="1 2">R29</strain>
    </source>
</reference>
<accession>A0A5C4RWQ1</accession>
<evidence type="ECO:0000313" key="2">
    <source>
        <dbReference type="Proteomes" id="UP000305760"/>
    </source>
</evidence>
<keyword evidence="2" id="KW-1185">Reference proteome</keyword>
<dbReference type="Proteomes" id="UP000305760">
    <property type="component" value="Unassembled WGS sequence"/>
</dbReference>
<protein>
    <recommendedName>
        <fullName evidence="3">DUF4347 domain-containing protein</fullName>
    </recommendedName>
</protein>